<organism evidence="18 19">
    <name type="scientific">Lentzea jiangxiensis</name>
    <dbReference type="NCBI Taxonomy" id="641025"/>
    <lineage>
        <taxon>Bacteria</taxon>
        <taxon>Bacillati</taxon>
        <taxon>Actinomycetota</taxon>
        <taxon>Actinomycetes</taxon>
        <taxon>Pseudonocardiales</taxon>
        <taxon>Pseudonocardiaceae</taxon>
        <taxon>Lentzea</taxon>
    </lineage>
</organism>
<dbReference type="InterPro" id="IPR043131">
    <property type="entry name" value="BCAT-like_N"/>
</dbReference>
<keyword evidence="10 17" id="KW-0100">Branched-chain amino acid biosynthesis</keyword>
<dbReference type="CDD" id="cd01557">
    <property type="entry name" value="BCAT_beta_family"/>
    <property type="match status" value="1"/>
</dbReference>
<evidence type="ECO:0000256" key="14">
    <source>
        <dbReference type="PIRSR" id="PIRSR006468-1"/>
    </source>
</evidence>
<dbReference type="InterPro" id="IPR001544">
    <property type="entry name" value="Aminotrans_IV"/>
</dbReference>
<comment type="pathway">
    <text evidence="2">Amino-acid biosynthesis; L-isoleucine biosynthesis; L-isoleucine from 2-oxobutanoate: step 4/4.</text>
</comment>
<dbReference type="PANTHER" id="PTHR11825:SF44">
    <property type="entry name" value="BRANCHED-CHAIN-AMINO-ACID AMINOTRANSFERASE"/>
    <property type="match status" value="1"/>
</dbReference>
<dbReference type="InterPro" id="IPR033939">
    <property type="entry name" value="BCAT_family"/>
</dbReference>
<evidence type="ECO:0000256" key="17">
    <source>
        <dbReference type="RuleBase" id="RU004517"/>
    </source>
</evidence>
<evidence type="ECO:0000256" key="11">
    <source>
        <dbReference type="ARBA" id="ARBA00048212"/>
    </source>
</evidence>
<evidence type="ECO:0000256" key="12">
    <source>
        <dbReference type="ARBA" id="ARBA00048798"/>
    </source>
</evidence>
<comment type="pathway">
    <text evidence="3">Amino-acid biosynthesis; L-valine biosynthesis; L-valine from pyruvate: step 4/4.</text>
</comment>
<dbReference type="Pfam" id="PF01063">
    <property type="entry name" value="Aminotran_4"/>
    <property type="match status" value="1"/>
</dbReference>
<dbReference type="GO" id="GO:0009099">
    <property type="term" value="P:L-valine biosynthetic process"/>
    <property type="evidence" value="ECO:0007669"/>
    <property type="project" value="UniProtKB-UniPathway"/>
</dbReference>
<evidence type="ECO:0000256" key="5">
    <source>
        <dbReference type="ARBA" id="ARBA00009320"/>
    </source>
</evidence>
<evidence type="ECO:0000256" key="6">
    <source>
        <dbReference type="ARBA" id="ARBA00022576"/>
    </source>
</evidence>
<evidence type="ECO:0000256" key="1">
    <source>
        <dbReference type="ARBA" id="ARBA00001933"/>
    </source>
</evidence>
<keyword evidence="7 17" id="KW-0028">Amino-acid biosynthesis</keyword>
<proteinExistence type="inferred from homology"/>
<dbReference type="InterPro" id="IPR005786">
    <property type="entry name" value="B_amino_transII"/>
</dbReference>
<dbReference type="GO" id="GO:0009098">
    <property type="term" value="P:L-leucine biosynthetic process"/>
    <property type="evidence" value="ECO:0007669"/>
    <property type="project" value="UniProtKB-UniPathway"/>
</dbReference>
<dbReference type="RefSeq" id="WP_090104149.1">
    <property type="nucleotide sequence ID" value="NZ_FNIX01000023.1"/>
</dbReference>
<dbReference type="InterPro" id="IPR018300">
    <property type="entry name" value="Aminotrans_IV_CS"/>
</dbReference>
<comment type="catalytic activity">
    <reaction evidence="12 17">
        <text>L-isoleucine + 2-oxoglutarate = (S)-3-methyl-2-oxopentanoate + L-glutamate</text>
        <dbReference type="Rhea" id="RHEA:24801"/>
        <dbReference type="ChEBI" id="CHEBI:16810"/>
        <dbReference type="ChEBI" id="CHEBI:29985"/>
        <dbReference type="ChEBI" id="CHEBI:35146"/>
        <dbReference type="ChEBI" id="CHEBI:58045"/>
        <dbReference type="EC" id="2.6.1.42"/>
    </reaction>
</comment>
<dbReference type="GO" id="GO:0052656">
    <property type="term" value="F:L-isoleucine-2-oxoglutarate transaminase activity"/>
    <property type="evidence" value="ECO:0007669"/>
    <property type="project" value="RHEA"/>
</dbReference>
<dbReference type="InterPro" id="IPR043132">
    <property type="entry name" value="BCAT-like_C"/>
</dbReference>
<dbReference type="Proteomes" id="UP000199691">
    <property type="component" value="Unassembled WGS sequence"/>
</dbReference>
<reference evidence="19" key="1">
    <citation type="submission" date="2016-10" db="EMBL/GenBank/DDBJ databases">
        <authorList>
            <person name="Varghese N."/>
            <person name="Submissions S."/>
        </authorList>
    </citation>
    <scope>NUCLEOTIDE SEQUENCE [LARGE SCALE GENOMIC DNA]</scope>
    <source>
        <strain evidence="19">CGMCC 4.6609</strain>
    </source>
</reference>
<dbReference type="NCBIfam" id="TIGR01123">
    <property type="entry name" value="ilvE_II"/>
    <property type="match status" value="1"/>
</dbReference>
<name>A0A1H0WTZ7_9PSEU</name>
<evidence type="ECO:0000313" key="18">
    <source>
        <dbReference type="EMBL" id="SDP94224.1"/>
    </source>
</evidence>
<comment type="cofactor">
    <cofactor evidence="1 16">
        <name>pyridoxal 5'-phosphate</name>
        <dbReference type="ChEBI" id="CHEBI:597326"/>
    </cofactor>
</comment>
<evidence type="ECO:0000256" key="16">
    <source>
        <dbReference type="RuleBase" id="RU004516"/>
    </source>
</evidence>
<dbReference type="STRING" id="641025.SAMN05421507_12356"/>
<dbReference type="AlphaFoldDB" id="A0A1H0WTZ7"/>
<feature type="modified residue" description="N6-(pyridoxal phosphate)lysine" evidence="14">
    <location>
        <position position="205"/>
    </location>
</feature>
<evidence type="ECO:0000256" key="4">
    <source>
        <dbReference type="ARBA" id="ARBA00005072"/>
    </source>
</evidence>
<dbReference type="Gene3D" id="3.30.470.10">
    <property type="match status" value="1"/>
</dbReference>
<comment type="similarity">
    <text evidence="5 15">Belongs to the class-IV pyridoxal-phosphate-dependent aminotransferase family.</text>
</comment>
<dbReference type="EC" id="2.6.1.42" evidence="17"/>
<dbReference type="InterPro" id="IPR036038">
    <property type="entry name" value="Aminotransferase-like"/>
</dbReference>
<dbReference type="UniPathway" id="UPA00049">
    <property type="reaction ID" value="UER00062"/>
</dbReference>
<evidence type="ECO:0000256" key="8">
    <source>
        <dbReference type="ARBA" id="ARBA00022679"/>
    </source>
</evidence>
<evidence type="ECO:0000313" key="19">
    <source>
        <dbReference type="Proteomes" id="UP000199691"/>
    </source>
</evidence>
<evidence type="ECO:0000256" key="3">
    <source>
        <dbReference type="ARBA" id="ARBA00004931"/>
    </source>
</evidence>
<accession>A0A1H0WTZ7</accession>
<dbReference type="OrthoDB" id="9804984at2"/>
<dbReference type="Gene3D" id="3.20.10.10">
    <property type="entry name" value="D-amino Acid Aminotransferase, subunit A, domain 2"/>
    <property type="match status" value="1"/>
</dbReference>
<comment type="catalytic activity">
    <reaction evidence="11 17">
        <text>L-valine + 2-oxoglutarate = 3-methyl-2-oxobutanoate + L-glutamate</text>
        <dbReference type="Rhea" id="RHEA:24813"/>
        <dbReference type="ChEBI" id="CHEBI:11851"/>
        <dbReference type="ChEBI" id="CHEBI:16810"/>
        <dbReference type="ChEBI" id="CHEBI:29985"/>
        <dbReference type="ChEBI" id="CHEBI:57762"/>
        <dbReference type="EC" id="2.6.1.42"/>
    </reaction>
</comment>
<dbReference type="NCBIfam" id="NF009897">
    <property type="entry name" value="PRK13357.1"/>
    <property type="match status" value="1"/>
</dbReference>
<evidence type="ECO:0000256" key="13">
    <source>
        <dbReference type="ARBA" id="ARBA00049229"/>
    </source>
</evidence>
<evidence type="ECO:0000256" key="9">
    <source>
        <dbReference type="ARBA" id="ARBA00022898"/>
    </source>
</evidence>
<keyword evidence="19" id="KW-1185">Reference proteome</keyword>
<evidence type="ECO:0000256" key="10">
    <source>
        <dbReference type="ARBA" id="ARBA00023304"/>
    </source>
</evidence>
<dbReference type="PROSITE" id="PS00770">
    <property type="entry name" value="AA_TRANSFER_CLASS_4"/>
    <property type="match status" value="1"/>
</dbReference>
<dbReference type="PIRSF" id="PIRSF006468">
    <property type="entry name" value="BCAT1"/>
    <property type="match status" value="1"/>
</dbReference>
<keyword evidence="9 16" id="KW-0663">Pyridoxal phosphate</keyword>
<evidence type="ECO:0000256" key="7">
    <source>
        <dbReference type="ARBA" id="ARBA00022605"/>
    </source>
</evidence>
<comment type="pathway">
    <text evidence="4">Amino-acid biosynthesis; L-leucine biosynthesis; L-leucine from 3-methyl-2-oxobutanoate: step 4/4.</text>
</comment>
<keyword evidence="8 17" id="KW-0808">Transferase</keyword>
<dbReference type="GO" id="GO:0052654">
    <property type="term" value="F:L-leucine-2-oxoglutarate transaminase activity"/>
    <property type="evidence" value="ECO:0007669"/>
    <property type="project" value="RHEA"/>
</dbReference>
<comment type="catalytic activity">
    <reaction evidence="13 17">
        <text>L-leucine + 2-oxoglutarate = 4-methyl-2-oxopentanoate + L-glutamate</text>
        <dbReference type="Rhea" id="RHEA:18321"/>
        <dbReference type="ChEBI" id="CHEBI:16810"/>
        <dbReference type="ChEBI" id="CHEBI:17865"/>
        <dbReference type="ChEBI" id="CHEBI:29985"/>
        <dbReference type="ChEBI" id="CHEBI:57427"/>
        <dbReference type="EC" id="2.6.1.42"/>
    </reaction>
</comment>
<gene>
    <name evidence="18" type="ORF">SAMN05421507_12356</name>
</gene>
<dbReference type="EMBL" id="FNIX01000023">
    <property type="protein sequence ID" value="SDP94224.1"/>
    <property type="molecule type" value="Genomic_DNA"/>
</dbReference>
<dbReference type="GO" id="GO:0009097">
    <property type="term" value="P:isoleucine biosynthetic process"/>
    <property type="evidence" value="ECO:0007669"/>
    <property type="project" value="UniProtKB-UniPathway"/>
</dbReference>
<sequence>MTIHAGTDWIREFAATSRLSDVQVRELADTAGFGETFTDHMVTARWSADDGWHDPRVLPRRPMTVDPAMVGLHYGQVVFEGLKVYRTPEGGAAGFRLAEHCRRLARSASRFAIPEFPEDLFLESITELVRADSRWLPSICGRALYLRPTLLGTETTLALRPSATYSYLLLAFPTGSFFGSVAESVSVWATHRYSRAAPGGTGAAKCAGNYAASFLAQQEARERGCHQVLWLDAVERQWIEEMGGMNVFWVCADGSLVTPPLTGTVLEGVTRDSIMVLARRRGISVREKRVGLADFLADVTAGRITEAFACGTAAAITPIRKVASDIGSCDLGGGLAGPITHLLRSDLTAIHHGTSGRPERWMTTLL</sequence>
<dbReference type="PANTHER" id="PTHR11825">
    <property type="entry name" value="SUBGROUP IIII AMINOTRANSFERASE"/>
    <property type="match status" value="1"/>
</dbReference>
<keyword evidence="6 17" id="KW-0032">Aminotransferase</keyword>
<evidence type="ECO:0000256" key="2">
    <source>
        <dbReference type="ARBA" id="ARBA00004824"/>
    </source>
</evidence>
<dbReference type="UniPathway" id="UPA00048">
    <property type="reaction ID" value="UER00073"/>
</dbReference>
<protein>
    <recommendedName>
        <fullName evidence="17">Branched-chain-amino-acid aminotransferase</fullName>
        <ecNumber evidence="17">2.6.1.42</ecNumber>
    </recommendedName>
</protein>
<dbReference type="GO" id="GO:0052655">
    <property type="term" value="F:L-valine-2-oxoglutarate transaminase activity"/>
    <property type="evidence" value="ECO:0007669"/>
    <property type="project" value="RHEA"/>
</dbReference>
<dbReference type="UniPathway" id="UPA00047">
    <property type="reaction ID" value="UER00058"/>
</dbReference>
<dbReference type="SUPFAM" id="SSF56752">
    <property type="entry name" value="D-aminoacid aminotransferase-like PLP-dependent enzymes"/>
    <property type="match status" value="1"/>
</dbReference>
<evidence type="ECO:0000256" key="15">
    <source>
        <dbReference type="RuleBase" id="RU004106"/>
    </source>
</evidence>